<evidence type="ECO:0000256" key="1">
    <source>
        <dbReference type="SAM" id="Phobius"/>
    </source>
</evidence>
<gene>
    <name evidence="2" type="ORF">GQS65_01305</name>
</gene>
<dbReference type="RefSeq" id="WP_158202871.1">
    <property type="nucleotide sequence ID" value="NZ_WSZK01000004.1"/>
</dbReference>
<accession>A0A6B0GGP5</accession>
<keyword evidence="1" id="KW-1133">Transmembrane helix</keyword>
<proteinExistence type="predicted"/>
<feature type="transmembrane region" description="Helical" evidence="1">
    <location>
        <begin position="47"/>
        <end position="80"/>
    </location>
</feature>
<evidence type="ECO:0000313" key="2">
    <source>
        <dbReference type="EMBL" id="MWG33137.1"/>
    </source>
</evidence>
<dbReference type="Proteomes" id="UP000451471">
    <property type="component" value="Unassembled WGS sequence"/>
</dbReference>
<dbReference type="OrthoDB" id="291070at2157"/>
<name>A0A6B0GGP5_9EURY</name>
<protein>
    <submittedName>
        <fullName evidence="2">Uncharacterized protein</fullName>
    </submittedName>
</protein>
<comment type="caution">
    <text evidence="2">The sequence shown here is derived from an EMBL/GenBank/DDBJ whole genome shotgun (WGS) entry which is preliminary data.</text>
</comment>
<sequence>MLGLITEALRGRLTTLTRAANSDAPASPAHQEWYDGRFETHALRSLLANLLGFGAFLAFPVWGRIVFFGAAAFFIVGLIADEATRRGVLPLPEEMPALQHIVFAPAHVLHEATHAGFARAFGGRVVEWHNDDGVLGVDVTLPDETPAWGIVLVSIGPTLVGAVWLAFIAQWGLAATSPTISLGSAVSRIVVVTMVLRYAIPSKADLAFPLAYAVHLLRRNLSPAGVEADEQVSG</sequence>
<keyword evidence="1" id="KW-0472">Membrane</keyword>
<evidence type="ECO:0000313" key="3">
    <source>
        <dbReference type="Proteomes" id="UP000451471"/>
    </source>
</evidence>
<keyword evidence="3" id="KW-1185">Reference proteome</keyword>
<organism evidence="2 3">
    <name type="scientific">Halomarina oriensis</name>
    <dbReference type="NCBI Taxonomy" id="671145"/>
    <lineage>
        <taxon>Archaea</taxon>
        <taxon>Methanobacteriati</taxon>
        <taxon>Methanobacteriota</taxon>
        <taxon>Stenosarchaea group</taxon>
        <taxon>Halobacteria</taxon>
        <taxon>Halobacteriales</taxon>
        <taxon>Natronomonadaceae</taxon>
        <taxon>Halomarina</taxon>
    </lineage>
</organism>
<reference evidence="2 3" key="1">
    <citation type="submission" date="2019-12" db="EMBL/GenBank/DDBJ databases">
        <title>Halocatena pleomorpha gen. nov. sp. nov., an extremely halophilic archaeon of family Halobacteriaceae isolated from saltpan soil.</title>
        <authorList>
            <person name="Pal Y."/>
            <person name="Verma A."/>
            <person name="Krishnamurthi S."/>
            <person name="Kumar P."/>
        </authorList>
    </citation>
    <scope>NUCLEOTIDE SEQUENCE [LARGE SCALE GENOMIC DNA]</scope>
    <source>
        <strain evidence="2 3">JCM 16495</strain>
    </source>
</reference>
<dbReference type="EMBL" id="WSZK01000004">
    <property type="protein sequence ID" value="MWG33137.1"/>
    <property type="molecule type" value="Genomic_DNA"/>
</dbReference>
<dbReference type="AlphaFoldDB" id="A0A6B0GGP5"/>
<feature type="transmembrane region" description="Helical" evidence="1">
    <location>
        <begin position="147"/>
        <end position="168"/>
    </location>
</feature>
<keyword evidence="1" id="KW-0812">Transmembrane</keyword>